<dbReference type="AlphaFoldDB" id="A0A5B9E3H6"/>
<dbReference type="InterPro" id="IPR022357">
    <property type="entry name" value="MIP_CS"/>
</dbReference>
<dbReference type="OrthoDB" id="9807293at2"/>
<dbReference type="Proteomes" id="UP000321820">
    <property type="component" value="Chromosome"/>
</dbReference>
<feature type="transmembrane region" description="Helical" evidence="9">
    <location>
        <begin position="188"/>
        <end position="207"/>
    </location>
</feature>
<reference evidence="10 11" key="1">
    <citation type="submission" date="2019-08" db="EMBL/GenBank/DDBJ databases">
        <title>Complete genome sequence of Terriglobus albidus strain ORNL.</title>
        <authorList>
            <person name="Podar M."/>
        </authorList>
    </citation>
    <scope>NUCLEOTIDE SEQUENCE [LARGE SCALE GENOMIC DNA]</scope>
    <source>
        <strain evidence="10 11">ORNL</strain>
    </source>
</reference>
<name>A0A5B9E3H6_9BACT</name>
<dbReference type="Pfam" id="PF00230">
    <property type="entry name" value="MIP"/>
    <property type="match status" value="1"/>
</dbReference>
<keyword evidence="11" id="KW-1185">Reference proteome</keyword>
<keyword evidence="5 8" id="KW-0812">Transmembrane</keyword>
<comment type="similarity">
    <text evidence="2 8">Belongs to the MIP/aquaporin (TC 1.A.8) family.</text>
</comment>
<feature type="transmembrane region" description="Helical" evidence="9">
    <location>
        <begin position="156"/>
        <end position="176"/>
    </location>
</feature>
<feature type="transmembrane region" description="Helical" evidence="9">
    <location>
        <begin position="227"/>
        <end position="246"/>
    </location>
</feature>
<dbReference type="InterPro" id="IPR023271">
    <property type="entry name" value="Aquaporin-like"/>
</dbReference>
<feature type="transmembrane region" description="Helical" evidence="9">
    <location>
        <begin position="39"/>
        <end position="58"/>
    </location>
</feature>
<dbReference type="KEGG" id="talb:FTW19_02115"/>
<evidence type="ECO:0000256" key="4">
    <source>
        <dbReference type="ARBA" id="ARBA00022475"/>
    </source>
</evidence>
<protein>
    <submittedName>
        <fullName evidence="10">Aquaporin family protein</fullName>
    </submittedName>
</protein>
<dbReference type="Gene3D" id="1.20.1080.10">
    <property type="entry name" value="Glycerol uptake facilitator protein"/>
    <property type="match status" value="1"/>
</dbReference>
<evidence type="ECO:0000256" key="9">
    <source>
        <dbReference type="SAM" id="Phobius"/>
    </source>
</evidence>
<dbReference type="GO" id="GO:0015250">
    <property type="term" value="F:water channel activity"/>
    <property type="evidence" value="ECO:0007669"/>
    <property type="project" value="TreeGrafter"/>
</dbReference>
<evidence type="ECO:0000256" key="7">
    <source>
        <dbReference type="ARBA" id="ARBA00023136"/>
    </source>
</evidence>
<evidence type="ECO:0000256" key="8">
    <source>
        <dbReference type="RuleBase" id="RU000477"/>
    </source>
</evidence>
<proteinExistence type="inferred from homology"/>
<feature type="transmembrane region" description="Helical" evidence="9">
    <location>
        <begin position="64"/>
        <end position="81"/>
    </location>
</feature>
<evidence type="ECO:0000256" key="6">
    <source>
        <dbReference type="ARBA" id="ARBA00022989"/>
    </source>
</evidence>
<sequence length="285" mass="31405">MDSQQLPRFQVTALPPDASIAEAWRTHWREYLMEATQTGVLLFCIGLFAALLYSGAAFQLPQAMRPFAMGAGVSVATILLIRSRFGRRTGAHLNPAVTLAYSYLRRVHRWDAAFYVVCQFLGAVSGMWLARSVLGDRLAYPPVCYAVTTPGSEGEVIAFLAEWSLSALLMSIVLFTANHKTLVRYAPFAVGLLTIFYYGFCASLSGFSVNPARSFASAVFAWIWHGLWIYLVAPVGGALSAAALYARWMGRDHVYCAKVFHDTRSTCPFRCSFLELHGEDSESGG</sequence>
<evidence type="ECO:0000313" key="10">
    <source>
        <dbReference type="EMBL" id="QEE26903.1"/>
    </source>
</evidence>
<dbReference type="PANTHER" id="PTHR19139">
    <property type="entry name" value="AQUAPORIN TRANSPORTER"/>
    <property type="match status" value="1"/>
</dbReference>
<keyword evidence="3 8" id="KW-0813">Transport</keyword>
<organism evidence="10 11">
    <name type="scientific">Terriglobus albidus</name>
    <dbReference type="NCBI Taxonomy" id="1592106"/>
    <lineage>
        <taxon>Bacteria</taxon>
        <taxon>Pseudomonadati</taxon>
        <taxon>Acidobacteriota</taxon>
        <taxon>Terriglobia</taxon>
        <taxon>Terriglobales</taxon>
        <taxon>Acidobacteriaceae</taxon>
        <taxon>Terriglobus</taxon>
    </lineage>
</organism>
<feature type="transmembrane region" description="Helical" evidence="9">
    <location>
        <begin position="112"/>
        <end position="130"/>
    </location>
</feature>
<dbReference type="InterPro" id="IPR000425">
    <property type="entry name" value="MIP"/>
</dbReference>
<keyword evidence="4" id="KW-1003">Cell membrane</keyword>
<accession>A0A5B9E3H6</accession>
<keyword evidence="6 9" id="KW-1133">Transmembrane helix</keyword>
<comment type="subcellular location">
    <subcellularLocation>
        <location evidence="1">Cell membrane</location>
        <topology evidence="1">Multi-pass membrane protein</topology>
    </subcellularLocation>
</comment>
<evidence type="ECO:0000256" key="3">
    <source>
        <dbReference type="ARBA" id="ARBA00022448"/>
    </source>
</evidence>
<dbReference type="GO" id="GO:0005886">
    <property type="term" value="C:plasma membrane"/>
    <property type="evidence" value="ECO:0007669"/>
    <property type="project" value="UniProtKB-SubCell"/>
</dbReference>
<evidence type="ECO:0000313" key="11">
    <source>
        <dbReference type="Proteomes" id="UP000321820"/>
    </source>
</evidence>
<dbReference type="InterPro" id="IPR034294">
    <property type="entry name" value="Aquaporin_transptr"/>
</dbReference>
<dbReference type="SUPFAM" id="SSF81338">
    <property type="entry name" value="Aquaporin-like"/>
    <property type="match status" value="1"/>
</dbReference>
<dbReference type="PANTHER" id="PTHR19139:SF199">
    <property type="entry name" value="MIP17260P"/>
    <property type="match status" value="1"/>
</dbReference>
<gene>
    <name evidence="10" type="ORF">FTW19_02115</name>
</gene>
<dbReference type="PROSITE" id="PS00221">
    <property type="entry name" value="MIP"/>
    <property type="match status" value="1"/>
</dbReference>
<evidence type="ECO:0000256" key="2">
    <source>
        <dbReference type="ARBA" id="ARBA00006175"/>
    </source>
</evidence>
<evidence type="ECO:0000256" key="1">
    <source>
        <dbReference type="ARBA" id="ARBA00004651"/>
    </source>
</evidence>
<keyword evidence="7 9" id="KW-0472">Membrane</keyword>
<dbReference type="PRINTS" id="PR00783">
    <property type="entry name" value="MINTRINSICP"/>
</dbReference>
<evidence type="ECO:0000256" key="5">
    <source>
        <dbReference type="ARBA" id="ARBA00022692"/>
    </source>
</evidence>
<dbReference type="EMBL" id="CP042806">
    <property type="protein sequence ID" value="QEE26903.1"/>
    <property type="molecule type" value="Genomic_DNA"/>
</dbReference>